<keyword evidence="19" id="KW-1185">Reference proteome</keyword>
<keyword evidence="7 14" id="KW-0547">Nucleotide-binding</keyword>
<dbReference type="InterPro" id="IPR018522">
    <property type="entry name" value="TopoIIA_CS"/>
</dbReference>
<evidence type="ECO:0000259" key="17">
    <source>
        <dbReference type="PROSITE" id="PS52040"/>
    </source>
</evidence>
<dbReference type="Gene3D" id="3.30.565.10">
    <property type="entry name" value="Histidine kinase-like ATPase, C-terminal domain"/>
    <property type="match status" value="1"/>
</dbReference>
<dbReference type="EMBL" id="BRXY01000048">
    <property type="protein sequence ID" value="GMH57663.1"/>
    <property type="molecule type" value="Genomic_DNA"/>
</dbReference>
<dbReference type="InterPro" id="IPR013760">
    <property type="entry name" value="Topo_IIA-like_dom_sf"/>
</dbReference>
<dbReference type="Gene3D" id="1.10.268.10">
    <property type="entry name" value="Topoisomerase, domain 3"/>
    <property type="match status" value="1"/>
</dbReference>
<dbReference type="InterPro" id="IPR031660">
    <property type="entry name" value="TOPRIM_C"/>
</dbReference>
<dbReference type="Pfam" id="PF16898">
    <property type="entry name" value="TOPRIM_C"/>
    <property type="match status" value="1"/>
</dbReference>
<dbReference type="SMART" id="SM00433">
    <property type="entry name" value="TOP2c"/>
    <property type="match status" value="1"/>
</dbReference>
<feature type="active site" description="O-(5'-phospho-DNA)-tyrosine intermediate" evidence="13">
    <location>
        <position position="788"/>
    </location>
</feature>
<dbReference type="FunFam" id="3.90.199.10:FF:000002">
    <property type="entry name" value="DNA topoisomerase 2"/>
    <property type="match status" value="1"/>
</dbReference>
<dbReference type="InterPro" id="IPR050634">
    <property type="entry name" value="DNA_Topoisomerase_II"/>
</dbReference>
<dbReference type="Gene3D" id="3.90.199.10">
    <property type="entry name" value="Topoisomerase II, domain 5"/>
    <property type="match status" value="1"/>
</dbReference>
<gene>
    <name evidence="18" type="ORF">TrST_g2334</name>
</gene>
<dbReference type="GO" id="GO:0000819">
    <property type="term" value="P:sister chromatid segregation"/>
    <property type="evidence" value="ECO:0007669"/>
    <property type="project" value="TreeGrafter"/>
</dbReference>
<dbReference type="PROSITE" id="PS52040">
    <property type="entry name" value="TOPO_IIA"/>
    <property type="match status" value="1"/>
</dbReference>
<comment type="function">
    <text evidence="14">Control of topological states of DNA by transient breakage and subsequent rejoining of DNA strands. Topoisomerase II makes double-strand breaks.</text>
</comment>
<evidence type="ECO:0000256" key="5">
    <source>
        <dbReference type="ARBA" id="ARBA00011080"/>
    </source>
</evidence>
<dbReference type="Pfam" id="PF00204">
    <property type="entry name" value="DNA_gyraseB"/>
    <property type="match status" value="1"/>
</dbReference>
<dbReference type="InterPro" id="IPR013759">
    <property type="entry name" value="Topo_IIA_B_C"/>
</dbReference>
<dbReference type="OrthoDB" id="276498at2759"/>
<evidence type="ECO:0000313" key="19">
    <source>
        <dbReference type="Proteomes" id="UP001165085"/>
    </source>
</evidence>
<organism evidence="18 19">
    <name type="scientific">Triparma strigata</name>
    <dbReference type="NCBI Taxonomy" id="1606541"/>
    <lineage>
        <taxon>Eukaryota</taxon>
        <taxon>Sar</taxon>
        <taxon>Stramenopiles</taxon>
        <taxon>Ochrophyta</taxon>
        <taxon>Bolidophyceae</taxon>
        <taxon>Parmales</taxon>
        <taxon>Triparmaceae</taxon>
        <taxon>Triparma</taxon>
    </lineage>
</organism>
<keyword evidence="12 13" id="KW-0413">Isomerase</keyword>
<comment type="subcellular location">
    <subcellularLocation>
        <location evidence="4">Plastid</location>
    </subcellularLocation>
</comment>
<evidence type="ECO:0000256" key="9">
    <source>
        <dbReference type="ARBA" id="ARBA00022842"/>
    </source>
</evidence>
<dbReference type="PANTHER" id="PTHR10169">
    <property type="entry name" value="DNA TOPOISOMERASE/GYRASE"/>
    <property type="match status" value="1"/>
</dbReference>
<comment type="catalytic activity">
    <reaction evidence="1 13 14">
        <text>ATP-dependent breakage, passage and rejoining of double-stranded DNA.</text>
        <dbReference type="EC" id="5.6.2.2"/>
    </reaction>
</comment>
<feature type="region of interest" description="Disordered" evidence="15">
    <location>
        <begin position="177"/>
        <end position="197"/>
    </location>
</feature>
<dbReference type="Gene3D" id="3.30.230.10">
    <property type="match status" value="1"/>
</dbReference>
<dbReference type="SMART" id="SM00434">
    <property type="entry name" value="TOP4c"/>
    <property type="match status" value="1"/>
</dbReference>
<dbReference type="InterPro" id="IPR001241">
    <property type="entry name" value="Topo_IIA"/>
</dbReference>
<dbReference type="Gene3D" id="3.40.50.670">
    <property type="match status" value="1"/>
</dbReference>
<dbReference type="SUPFAM" id="SSF55874">
    <property type="entry name" value="ATPase domain of HSP90 chaperone/DNA topoisomerase II/histidine kinase"/>
    <property type="match status" value="1"/>
</dbReference>
<dbReference type="InterPro" id="IPR036890">
    <property type="entry name" value="HATPase_C_sf"/>
</dbReference>
<dbReference type="Pfam" id="PF00521">
    <property type="entry name" value="DNA_topoisoIV"/>
    <property type="match status" value="1"/>
</dbReference>
<dbReference type="Proteomes" id="UP001165085">
    <property type="component" value="Unassembled WGS sequence"/>
</dbReference>
<evidence type="ECO:0000256" key="8">
    <source>
        <dbReference type="ARBA" id="ARBA00022840"/>
    </source>
</evidence>
<keyword evidence="11 13" id="KW-0238">DNA-binding</keyword>
<evidence type="ECO:0000259" key="16">
    <source>
        <dbReference type="PROSITE" id="PS50880"/>
    </source>
</evidence>
<sequence>MYVGSTSPRLDPNQYFPTFDTTTMTTTMNPSPTDLITHPALVKIFDEILVNASDNLQRSSLTSTVSVTILPGEVDPDTGSLLSPPLISVVNDGGTVPVVVHQGENMYLQQMLFGHLLTGSNFKDGDGATTGGRHGYGAKLTNIFSKWFEVECNDAESGRNYRARWEDNMRTRGEEHITSIDEAHSTTTPPTTETSHPQFYTHIDTKKSFTRITFQPDLDALQIQSEVIPQDDYQAMCRRVVDIAGSSGFKSVYLNGHPIDIKNFKHYSRTFSPPPSPPPLHSKINSRWEVCVSPCSSGGGQHSFINNLTTPRGGSHVTAITGQIVKGVQDNFKRKYPRLPVPNPALIKNNVRIFINGKVEDPSFDSQSKEYLTTHVKDYGTSVVLPSKYVKQICSSSIFEDIKRLVEAGQTTKFRKLMEPSKRKSGISVPKLDDANWAGTEKGKGCTLILTEGDSAKALAVSGLEIVGRDEYGVFPLRGKILNVRDVSTNVLSKNSEVKNLCAILGLDFGKKYDTDEERTTLRYGKVMIMTDQDPDGSHIKGLVVNFVRYFWPALLQAKPNFVGMFTTPLVKAFRGKEELSFGSMAEYKEWNDENERWGDGKKYRIKYYKGLGTSTSKEGKEYFSNIDEHFKEFEWSDGDGTRLDMAFDKKKSEERRNWILDTYSPTAIPAFGPKVSFQQFVDEELIHFSNADNVRSIPNAIDGLKPSQRKVLYACFKKNLKNEIKVAQLAGYIAEQTSYHHGEQSLHATIIGMAQDFVGSNNLNLLFPSGQFGTRLTGGKDSASPRYIFTKLEKAARVVYNELDDGLLERQEDDGQVIEPFYYVPIVPMLLINGCQGIGTGWSTFIPPYNPQDIVDHLRYKLGSTDKEPGRLVPWIKNFKGTYKMKTEDGVLKGVTTRGVVKKKGATAVVISELPYNKWTGDYKETLVKMRDANLIKGFTEMNTTHSVDFQVQMTGAMLKANEKKLHEFFKLDTNLNTTNMNAFDMNGTIKKYENAEEILSDFFDVRLDMYYKRKVNLEKKSEYQTKVAMNKARFIEAVTSGEVELVTGTKTREEIVEQLAGLGFESTETLEKILGEEVDDADADANAKSYDYLLNTPLSTFTKEKIAHLVTEADERKVTLEQLRATSPEEMWLRDLDDFEALLPAAKSGRKKRNKTKHDEA</sequence>
<dbReference type="PANTHER" id="PTHR10169:SF38">
    <property type="entry name" value="DNA TOPOISOMERASE 2"/>
    <property type="match status" value="1"/>
</dbReference>
<dbReference type="Gene3D" id="3.30.1490.30">
    <property type="match status" value="1"/>
</dbReference>
<dbReference type="GO" id="GO:0006265">
    <property type="term" value="P:DNA topological change"/>
    <property type="evidence" value="ECO:0007669"/>
    <property type="project" value="UniProtKB-UniRule"/>
</dbReference>
<name>A0A9W7DWP5_9STRA</name>
<dbReference type="InterPro" id="IPR001154">
    <property type="entry name" value="TopoII_euk"/>
</dbReference>
<feature type="domain" description="Toprim" evidence="16">
    <location>
        <begin position="446"/>
        <end position="563"/>
    </location>
</feature>
<evidence type="ECO:0000256" key="15">
    <source>
        <dbReference type="SAM" id="MobiDB-lite"/>
    </source>
</evidence>
<feature type="domain" description="Topo IIA-type catalytic" evidence="17">
    <location>
        <begin position="698"/>
        <end position="1138"/>
    </location>
</feature>
<dbReference type="InterPro" id="IPR013758">
    <property type="entry name" value="Topo_IIA_A/C_ab"/>
</dbReference>
<evidence type="ECO:0000256" key="14">
    <source>
        <dbReference type="RuleBase" id="RU362094"/>
    </source>
</evidence>
<comment type="similarity">
    <text evidence="5 14">Belongs to the type II topoisomerase family.</text>
</comment>
<feature type="compositionally biased region" description="Low complexity" evidence="15">
    <location>
        <begin position="185"/>
        <end position="197"/>
    </location>
</feature>
<dbReference type="EC" id="5.6.2.2" evidence="14"/>
<accession>A0A9W7DWP5</accession>
<dbReference type="GO" id="GO:0005524">
    <property type="term" value="F:ATP binding"/>
    <property type="evidence" value="ECO:0007669"/>
    <property type="project" value="UniProtKB-UniRule"/>
</dbReference>
<evidence type="ECO:0000256" key="6">
    <source>
        <dbReference type="ARBA" id="ARBA00022723"/>
    </source>
</evidence>
<dbReference type="InterPro" id="IPR002205">
    <property type="entry name" value="Topo_IIA_dom_A"/>
</dbReference>
<dbReference type="Pfam" id="PF01751">
    <property type="entry name" value="Toprim"/>
    <property type="match status" value="1"/>
</dbReference>
<dbReference type="PROSITE" id="PS50880">
    <property type="entry name" value="TOPRIM"/>
    <property type="match status" value="1"/>
</dbReference>
<dbReference type="SUPFAM" id="SSF56719">
    <property type="entry name" value="Type II DNA topoisomerase"/>
    <property type="match status" value="1"/>
</dbReference>
<dbReference type="GO" id="GO:0009536">
    <property type="term" value="C:plastid"/>
    <property type="evidence" value="ECO:0007669"/>
    <property type="project" value="UniProtKB-SubCell"/>
</dbReference>
<keyword evidence="10 13" id="KW-0799">Topoisomerase</keyword>
<dbReference type="GO" id="GO:0005634">
    <property type="term" value="C:nucleus"/>
    <property type="evidence" value="ECO:0007669"/>
    <property type="project" value="TreeGrafter"/>
</dbReference>
<dbReference type="InterPro" id="IPR013757">
    <property type="entry name" value="Topo_IIA_A_a_sf"/>
</dbReference>
<protein>
    <recommendedName>
        <fullName evidence="14">DNA topoisomerase 2</fullName>
        <ecNumber evidence="14">5.6.2.2</ecNumber>
    </recommendedName>
</protein>
<dbReference type="SUPFAM" id="SSF54211">
    <property type="entry name" value="Ribosomal protein S5 domain 2-like"/>
    <property type="match status" value="1"/>
</dbReference>
<evidence type="ECO:0000256" key="12">
    <source>
        <dbReference type="ARBA" id="ARBA00023235"/>
    </source>
</evidence>
<evidence type="ECO:0000256" key="7">
    <source>
        <dbReference type="ARBA" id="ARBA00022741"/>
    </source>
</evidence>
<dbReference type="InterPro" id="IPR020568">
    <property type="entry name" value="Ribosomal_Su5_D2-typ_SF"/>
</dbReference>
<keyword evidence="6" id="KW-0479">Metal-binding</keyword>
<dbReference type="PRINTS" id="PR01158">
    <property type="entry name" value="TOPISMRASEII"/>
</dbReference>
<comment type="caution">
    <text evidence="18">The sequence shown here is derived from an EMBL/GenBank/DDBJ whole genome shotgun (WGS) entry which is preliminary data.</text>
</comment>
<comment type="subunit">
    <text evidence="14">Homodimer.</text>
</comment>
<dbReference type="InterPro" id="IPR013506">
    <property type="entry name" value="Topo_IIA_bsu_dom2"/>
</dbReference>
<reference evidence="19" key="1">
    <citation type="journal article" date="2023" name="Commun. Biol.">
        <title>Genome analysis of Parmales, the sister group of diatoms, reveals the evolutionary specialization of diatoms from phago-mixotrophs to photoautotrophs.</title>
        <authorList>
            <person name="Ban H."/>
            <person name="Sato S."/>
            <person name="Yoshikawa S."/>
            <person name="Yamada K."/>
            <person name="Nakamura Y."/>
            <person name="Ichinomiya M."/>
            <person name="Sato N."/>
            <person name="Blanc-Mathieu R."/>
            <person name="Endo H."/>
            <person name="Kuwata A."/>
            <person name="Ogata H."/>
        </authorList>
    </citation>
    <scope>NUCLEOTIDE SEQUENCE [LARGE SCALE GENOMIC DNA]</scope>
    <source>
        <strain evidence="19">NIES 3701</strain>
    </source>
</reference>
<evidence type="ECO:0000256" key="11">
    <source>
        <dbReference type="ARBA" id="ARBA00023125"/>
    </source>
</evidence>
<evidence type="ECO:0000313" key="18">
    <source>
        <dbReference type="EMBL" id="GMH57663.1"/>
    </source>
</evidence>
<dbReference type="AlphaFoldDB" id="A0A9W7DWP5"/>
<comment type="cofactor">
    <cofactor evidence="3">
        <name>Mg(2+)</name>
        <dbReference type="ChEBI" id="CHEBI:18420"/>
    </cofactor>
</comment>
<dbReference type="InterPro" id="IPR014721">
    <property type="entry name" value="Ribsml_uS5_D2-typ_fold_subgr"/>
</dbReference>
<keyword evidence="8 14" id="KW-0067">ATP-binding</keyword>
<evidence type="ECO:0000256" key="10">
    <source>
        <dbReference type="ARBA" id="ARBA00023029"/>
    </source>
</evidence>
<dbReference type="GO" id="GO:0003918">
    <property type="term" value="F:DNA topoisomerase type II (double strand cut, ATP-hydrolyzing) activity"/>
    <property type="evidence" value="ECO:0007669"/>
    <property type="project" value="UniProtKB-UniRule"/>
</dbReference>
<comment type="cofactor">
    <cofactor evidence="2">
        <name>Ca(2+)</name>
        <dbReference type="ChEBI" id="CHEBI:29108"/>
    </cofactor>
</comment>
<proteinExistence type="inferred from homology"/>
<dbReference type="GO" id="GO:0046872">
    <property type="term" value="F:metal ion binding"/>
    <property type="evidence" value="ECO:0007669"/>
    <property type="project" value="UniProtKB-KW"/>
</dbReference>
<dbReference type="Gene3D" id="3.30.1360.40">
    <property type="match status" value="1"/>
</dbReference>
<dbReference type="InterPro" id="IPR006171">
    <property type="entry name" value="TOPRIM_dom"/>
</dbReference>
<dbReference type="PROSITE" id="PS00177">
    <property type="entry name" value="TOPOISOMERASE_II"/>
    <property type="match status" value="1"/>
</dbReference>
<keyword evidence="9" id="KW-0460">Magnesium</keyword>
<evidence type="ECO:0000256" key="4">
    <source>
        <dbReference type="ARBA" id="ARBA00004474"/>
    </source>
</evidence>
<evidence type="ECO:0000256" key="13">
    <source>
        <dbReference type="PROSITE-ProRule" id="PRU01384"/>
    </source>
</evidence>
<dbReference type="GO" id="GO:0003677">
    <property type="term" value="F:DNA binding"/>
    <property type="evidence" value="ECO:0007669"/>
    <property type="project" value="UniProtKB-UniRule"/>
</dbReference>
<dbReference type="GO" id="GO:0000712">
    <property type="term" value="P:resolution of meiotic recombination intermediates"/>
    <property type="evidence" value="ECO:0007669"/>
    <property type="project" value="TreeGrafter"/>
</dbReference>
<evidence type="ECO:0000256" key="2">
    <source>
        <dbReference type="ARBA" id="ARBA00001913"/>
    </source>
</evidence>
<dbReference type="FunFam" id="3.40.50.670:FF:000001">
    <property type="entry name" value="DNA topoisomerase 2"/>
    <property type="match status" value="1"/>
</dbReference>
<dbReference type="PRINTS" id="PR00418">
    <property type="entry name" value="TPI2FAMILY"/>
</dbReference>
<evidence type="ECO:0000256" key="1">
    <source>
        <dbReference type="ARBA" id="ARBA00000185"/>
    </source>
</evidence>
<evidence type="ECO:0000256" key="3">
    <source>
        <dbReference type="ARBA" id="ARBA00001946"/>
    </source>
</evidence>